<dbReference type="GO" id="GO:0016638">
    <property type="term" value="F:oxidoreductase activity, acting on the CH-NH2 group of donors"/>
    <property type="evidence" value="ECO:0007669"/>
    <property type="project" value="InterPro"/>
</dbReference>
<dbReference type="PATRIC" id="fig|1348973.3.peg.1008"/>
<dbReference type="GeneID" id="89467828"/>
<dbReference type="Pfam" id="PF08992">
    <property type="entry name" value="QH-AmDH_gamma"/>
    <property type="match status" value="1"/>
</dbReference>
<dbReference type="AlphaFoldDB" id="A0A072NNN2"/>
<evidence type="ECO:0000313" key="3">
    <source>
        <dbReference type="Proteomes" id="UP000027936"/>
    </source>
</evidence>
<comment type="caution">
    <text evidence="2">The sequence shown here is derived from an EMBL/GenBank/DDBJ whole genome shotgun (WGS) entry which is preliminary data.</text>
</comment>
<dbReference type="NCBIfam" id="NF037958">
    <property type="entry name" value="QH_gamma"/>
    <property type="match status" value="1"/>
</dbReference>
<dbReference type="Gene3D" id="4.10.940.10">
    <property type="entry name" value="Quinohemoprotein amine dehydrogenase, gamma subunit structural domain"/>
    <property type="match status" value="1"/>
</dbReference>
<dbReference type="Proteomes" id="UP000027936">
    <property type="component" value="Unassembled WGS sequence"/>
</dbReference>
<dbReference type="OrthoDB" id="5344384at2"/>
<sequence length="105" mass="11874">MDHIRPINRKGQKVVRSIEENEQMDVHGLQLPFGCTTVFDPGWEADSSGISAAGGCQPMERDLYGCYGDCWWAAQVPDGMTKYPDWHQACPAAVRDWQKLKFVDE</sequence>
<evidence type="ECO:0000259" key="1">
    <source>
        <dbReference type="Pfam" id="PF08992"/>
    </source>
</evidence>
<name>A0A072NNN2_SCHAZ</name>
<dbReference type="RefSeq" id="WP_003331910.1">
    <property type="nucleotide sequence ID" value="NZ_JJRY01000003.1"/>
</dbReference>
<dbReference type="SUPFAM" id="SSF69131">
    <property type="entry name" value="Quinohemoprotein amine dehydrogenase C chain"/>
    <property type="match status" value="1"/>
</dbReference>
<organism evidence="2 3">
    <name type="scientific">Schinkia azotoformans MEV2011</name>
    <dbReference type="NCBI Taxonomy" id="1348973"/>
    <lineage>
        <taxon>Bacteria</taxon>
        <taxon>Bacillati</taxon>
        <taxon>Bacillota</taxon>
        <taxon>Bacilli</taxon>
        <taxon>Bacillales</taxon>
        <taxon>Bacillaceae</taxon>
        <taxon>Calidifontibacillus/Schinkia group</taxon>
        <taxon>Schinkia</taxon>
    </lineage>
</organism>
<proteinExistence type="predicted"/>
<accession>A0A072NNN2</accession>
<reference evidence="2 3" key="1">
    <citation type="submission" date="2014-04" db="EMBL/GenBank/DDBJ databases">
        <title>Draft genome sequence of Bacillus azotoformans MEV2011, a (co-) denitrifying strain unable to grow in the presence of oxygen.</title>
        <authorList>
            <person name="Nielsen M."/>
            <person name="Schreiber L."/>
            <person name="Finster K."/>
            <person name="Schramm A."/>
        </authorList>
    </citation>
    <scope>NUCLEOTIDE SEQUENCE [LARGE SCALE GENOMIC DNA]</scope>
    <source>
        <strain evidence="2 3">MEV2011</strain>
    </source>
</reference>
<evidence type="ECO:0000313" key="2">
    <source>
        <dbReference type="EMBL" id="KEF39274.1"/>
    </source>
</evidence>
<dbReference type="EMBL" id="JJRY01000003">
    <property type="protein sequence ID" value="KEF39274.1"/>
    <property type="molecule type" value="Genomic_DNA"/>
</dbReference>
<feature type="domain" description="Quinohemoprotein amine dehydrogenase gamma subunit structural" evidence="1">
    <location>
        <begin position="34"/>
        <end position="103"/>
    </location>
</feature>
<protein>
    <submittedName>
        <fullName evidence="2">Quinohemoprotein amine dehydrogenase, gamma subunit</fullName>
    </submittedName>
</protein>
<gene>
    <name evidence="2" type="ORF">M670_01035</name>
</gene>
<dbReference type="InterPro" id="IPR047830">
    <property type="entry name" value="QHNDH_gamma"/>
</dbReference>
<dbReference type="InterPro" id="IPR036487">
    <property type="entry name" value="QH-AmDH_gsu_sf"/>
</dbReference>
<dbReference type="InterPro" id="IPR015084">
    <property type="entry name" value="QH-AmDH_gsu_dom"/>
</dbReference>